<dbReference type="InterPro" id="IPR017853">
    <property type="entry name" value="GH"/>
</dbReference>
<dbReference type="InterPro" id="IPR052066">
    <property type="entry name" value="Glycosphingolipid_Hydrolases"/>
</dbReference>
<accession>A0A024TSG6</accession>
<dbReference type="OrthoDB" id="9971853at2759"/>
<dbReference type="STRING" id="157072.A0A024TSG6"/>
<protein>
    <submittedName>
        <fullName evidence="1">Uncharacterized protein</fullName>
    </submittedName>
</protein>
<evidence type="ECO:0000313" key="1">
    <source>
        <dbReference type="EMBL" id="ETV96914.1"/>
    </source>
</evidence>
<reference evidence="1" key="1">
    <citation type="submission" date="2013-12" db="EMBL/GenBank/DDBJ databases">
        <title>The Genome Sequence of Aphanomyces invadans NJM9701.</title>
        <authorList>
            <consortium name="The Broad Institute Genomics Platform"/>
            <person name="Russ C."/>
            <person name="Tyler B."/>
            <person name="van West P."/>
            <person name="Dieguez-Uribeondo J."/>
            <person name="Young S.K."/>
            <person name="Zeng Q."/>
            <person name="Gargeya S."/>
            <person name="Fitzgerald M."/>
            <person name="Abouelleil A."/>
            <person name="Alvarado L."/>
            <person name="Chapman S.B."/>
            <person name="Gainer-Dewar J."/>
            <person name="Goldberg J."/>
            <person name="Griggs A."/>
            <person name="Gujja S."/>
            <person name="Hansen M."/>
            <person name="Howarth C."/>
            <person name="Imamovic A."/>
            <person name="Ireland A."/>
            <person name="Larimer J."/>
            <person name="McCowan C."/>
            <person name="Murphy C."/>
            <person name="Pearson M."/>
            <person name="Poon T.W."/>
            <person name="Priest M."/>
            <person name="Roberts A."/>
            <person name="Saif S."/>
            <person name="Shea T."/>
            <person name="Sykes S."/>
            <person name="Wortman J."/>
            <person name="Nusbaum C."/>
            <person name="Birren B."/>
        </authorList>
    </citation>
    <scope>NUCLEOTIDE SEQUENCE [LARGE SCALE GENOMIC DNA]</scope>
    <source>
        <strain evidence="1">NJM9701</strain>
    </source>
</reference>
<dbReference type="PANTHER" id="PTHR31308">
    <property type="match status" value="1"/>
</dbReference>
<dbReference type="PANTHER" id="PTHR31308:SF5">
    <property type="entry name" value="ERGOSTERYL-BETA-GLUCOSIDASE"/>
    <property type="match status" value="1"/>
</dbReference>
<proteinExistence type="predicted"/>
<dbReference type="RefSeq" id="XP_008874160.1">
    <property type="nucleotide sequence ID" value="XM_008875938.1"/>
</dbReference>
<organism evidence="1">
    <name type="scientific">Aphanomyces invadans</name>
    <dbReference type="NCBI Taxonomy" id="157072"/>
    <lineage>
        <taxon>Eukaryota</taxon>
        <taxon>Sar</taxon>
        <taxon>Stramenopiles</taxon>
        <taxon>Oomycota</taxon>
        <taxon>Saprolegniomycetes</taxon>
        <taxon>Saprolegniales</taxon>
        <taxon>Verrucalvaceae</taxon>
        <taxon>Aphanomyces</taxon>
    </lineage>
</organism>
<dbReference type="SUPFAM" id="SSF51445">
    <property type="entry name" value="(Trans)glycosidases"/>
    <property type="match status" value="1"/>
</dbReference>
<gene>
    <name evidence="1" type="ORF">H310_09779</name>
</gene>
<name>A0A024TSG6_9STRA</name>
<dbReference type="EMBL" id="KI913974">
    <property type="protein sequence ID" value="ETV96914.1"/>
    <property type="molecule type" value="Genomic_DNA"/>
</dbReference>
<dbReference type="GeneID" id="20086829"/>
<dbReference type="Gene3D" id="3.20.20.80">
    <property type="entry name" value="Glycosidases"/>
    <property type="match status" value="1"/>
</dbReference>
<dbReference type="AlphaFoldDB" id="A0A024TSG6"/>
<dbReference type="GO" id="GO:0008422">
    <property type="term" value="F:beta-glucosidase activity"/>
    <property type="evidence" value="ECO:0007669"/>
    <property type="project" value="TreeGrafter"/>
</dbReference>
<sequence>MASSVSFHLELRNGHFVDADGRVVLLRGVNLGGSTKVPSSAPGSTSISCVNRPFPLTESDEHLSQLQRWGFYCIRFLVTWEAIATETR</sequence>
<dbReference type="VEuPathDB" id="FungiDB:H310_09779"/>